<organism evidence="3 4">
    <name type="scientific">Nitrosospira lacus</name>
    <dbReference type="NCBI Taxonomy" id="1288494"/>
    <lineage>
        <taxon>Bacteria</taxon>
        <taxon>Pseudomonadati</taxon>
        <taxon>Pseudomonadota</taxon>
        <taxon>Betaproteobacteria</taxon>
        <taxon>Nitrosomonadales</taxon>
        <taxon>Nitrosomonadaceae</taxon>
        <taxon>Nitrosospira</taxon>
    </lineage>
</organism>
<dbReference type="EMBL" id="CP021106">
    <property type="protein sequence ID" value="ARO88741.1"/>
    <property type="molecule type" value="Genomic_DNA"/>
</dbReference>
<dbReference type="eggNOG" id="ENOG5032XP0">
    <property type="taxonomic scope" value="Bacteria"/>
</dbReference>
<feature type="signal peptide" evidence="1">
    <location>
        <begin position="1"/>
        <end position="25"/>
    </location>
</feature>
<evidence type="ECO:0000259" key="2">
    <source>
        <dbReference type="Pfam" id="PF14436"/>
    </source>
</evidence>
<proteinExistence type="predicted"/>
<keyword evidence="4" id="KW-1185">Reference proteome</keyword>
<dbReference type="Proteomes" id="UP000012179">
    <property type="component" value="Chromosome"/>
</dbReference>
<evidence type="ECO:0000313" key="3">
    <source>
        <dbReference type="EMBL" id="ARO88741.1"/>
    </source>
</evidence>
<sequence length="186" mass="20641">MYNARMTILLAYLLALLLFPLYALAAVDCATLPHWITLDNGLQMNQKHVFCGEWANSRPKGFHSRPGGVNPATVRNFTVQDSPNSAGIYTGRWSHNNNPDRSKFSSMFPDSCSTRQVLNSISYASAHPDRSCPEGSPGWVKCGKNRPTHVTEEELSGYCSNKEEFFLIGFAAPGNNKINTAFPIRQ</sequence>
<keyword evidence="1" id="KW-0732">Signal</keyword>
<feature type="chain" id="PRO_5010872008" description="Bacterial EndoU nuclease domain-containing protein" evidence="1">
    <location>
        <begin position="26"/>
        <end position="186"/>
    </location>
</feature>
<dbReference type="GO" id="GO:0004519">
    <property type="term" value="F:endonuclease activity"/>
    <property type="evidence" value="ECO:0007669"/>
    <property type="project" value="InterPro"/>
</dbReference>
<dbReference type="KEGG" id="nlc:EBAPG3_013735"/>
<dbReference type="RefSeq" id="WP_051049069.1">
    <property type="nucleotide sequence ID" value="NZ_CP021106.3"/>
</dbReference>
<dbReference type="OrthoDB" id="8478289at2"/>
<gene>
    <name evidence="3" type="ORF">EBAPG3_013735</name>
</gene>
<protein>
    <recommendedName>
        <fullName evidence="2">Bacterial EndoU nuclease domain-containing protein</fullName>
    </recommendedName>
</protein>
<evidence type="ECO:0000256" key="1">
    <source>
        <dbReference type="SAM" id="SignalP"/>
    </source>
</evidence>
<dbReference type="InterPro" id="IPR029501">
    <property type="entry name" value="EndoU_bac"/>
</dbReference>
<name>A0A1W6SSG3_9PROT</name>
<feature type="domain" description="Bacterial EndoU nuclease" evidence="2">
    <location>
        <begin position="45"/>
        <end position="149"/>
    </location>
</feature>
<reference evidence="3 4" key="1">
    <citation type="journal article" date="2015" name="Int. J. Syst. Evol. Microbiol.">
        <title>Nitrosospira lacus sp. nov., a psychrotolerant, ammonia-oxidizing bacterium from sandy lake sediment.</title>
        <authorList>
            <person name="Urakawa H."/>
            <person name="Garcia J.C."/>
            <person name="Nielsen J.L."/>
            <person name="Le V.Q."/>
            <person name="Kozlowski J.A."/>
            <person name="Stein L.Y."/>
            <person name="Lim C.K."/>
            <person name="Pommerening-Roser A."/>
            <person name="Martens-Habbena W."/>
            <person name="Stahl D.A."/>
            <person name="Klotz M.G."/>
        </authorList>
    </citation>
    <scope>NUCLEOTIDE SEQUENCE [LARGE SCALE GENOMIC DNA]</scope>
    <source>
        <strain evidence="3 4">APG3</strain>
    </source>
</reference>
<dbReference type="AlphaFoldDB" id="A0A1W6SSG3"/>
<dbReference type="Pfam" id="PF14436">
    <property type="entry name" value="EndoU_bacteria"/>
    <property type="match status" value="1"/>
</dbReference>
<accession>A0A1W6SSG3</accession>
<evidence type="ECO:0000313" key="4">
    <source>
        <dbReference type="Proteomes" id="UP000012179"/>
    </source>
</evidence>